<feature type="compositionally biased region" description="Low complexity" evidence="1">
    <location>
        <begin position="324"/>
        <end position="349"/>
    </location>
</feature>
<protein>
    <submittedName>
        <fullName evidence="2">Uncharacterized protein</fullName>
    </submittedName>
</protein>
<keyword evidence="3" id="KW-1185">Reference proteome</keyword>
<feature type="compositionally biased region" description="Pro residues" evidence="1">
    <location>
        <begin position="357"/>
        <end position="366"/>
    </location>
</feature>
<feature type="compositionally biased region" description="Basic residues" evidence="1">
    <location>
        <begin position="422"/>
        <end position="444"/>
    </location>
</feature>
<feature type="region of interest" description="Disordered" evidence="1">
    <location>
        <begin position="247"/>
        <end position="445"/>
    </location>
</feature>
<reference evidence="2 3" key="1">
    <citation type="submission" date="2017-03" db="EMBL/GenBank/DDBJ databases">
        <title>WGS assembly of Porphyra umbilicalis.</title>
        <authorList>
            <person name="Brawley S.H."/>
            <person name="Blouin N.A."/>
            <person name="Ficko-Blean E."/>
            <person name="Wheeler G.L."/>
            <person name="Lohr M."/>
            <person name="Goodson H.V."/>
            <person name="Jenkins J.W."/>
            <person name="Blaby-Haas C.E."/>
            <person name="Helliwell K.E."/>
            <person name="Chan C."/>
            <person name="Marriage T."/>
            <person name="Bhattacharya D."/>
            <person name="Klein A.S."/>
            <person name="Badis Y."/>
            <person name="Brodie J."/>
            <person name="Cao Y."/>
            <person name="Collen J."/>
            <person name="Dittami S.M."/>
            <person name="Gachon C.M."/>
            <person name="Green B.R."/>
            <person name="Karpowicz S."/>
            <person name="Kim J.W."/>
            <person name="Kudahl U."/>
            <person name="Lin S."/>
            <person name="Michel G."/>
            <person name="Mittag M."/>
            <person name="Olson B.J."/>
            <person name="Pangilinan J."/>
            <person name="Peng Y."/>
            <person name="Qiu H."/>
            <person name="Shu S."/>
            <person name="Singer J.T."/>
            <person name="Smith A.G."/>
            <person name="Sprecher B.N."/>
            <person name="Wagner V."/>
            <person name="Wang W."/>
            <person name="Wang Z.-Y."/>
            <person name="Yan J."/>
            <person name="Yarish C."/>
            <person name="Zoeuner-Riek S."/>
            <person name="Zhuang Y."/>
            <person name="Zou Y."/>
            <person name="Lindquist E.A."/>
            <person name="Grimwood J."/>
            <person name="Barry K."/>
            <person name="Rokhsar D.S."/>
            <person name="Schmutz J."/>
            <person name="Stiller J.W."/>
            <person name="Grossman A.R."/>
            <person name="Prochnik S.E."/>
        </authorList>
    </citation>
    <scope>NUCLEOTIDE SEQUENCE [LARGE SCALE GENOMIC DNA]</scope>
    <source>
        <strain evidence="2">4086291</strain>
    </source>
</reference>
<evidence type="ECO:0000256" key="1">
    <source>
        <dbReference type="SAM" id="MobiDB-lite"/>
    </source>
</evidence>
<proteinExistence type="predicted"/>
<dbReference type="Proteomes" id="UP000218209">
    <property type="component" value="Unassembled WGS sequence"/>
</dbReference>
<accession>A0A1X6PI65</accession>
<evidence type="ECO:0000313" key="3">
    <source>
        <dbReference type="Proteomes" id="UP000218209"/>
    </source>
</evidence>
<feature type="compositionally biased region" description="Basic residues" evidence="1">
    <location>
        <begin position="492"/>
        <end position="508"/>
    </location>
</feature>
<evidence type="ECO:0000313" key="2">
    <source>
        <dbReference type="EMBL" id="OSX80552.1"/>
    </source>
</evidence>
<name>A0A1X6PI65_PORUM</name>
<feature type="compositionally biased region" description="Low complexity" evidence="1">
    <location>
        <begin position="579"/>
        <end position="601"/>
    </location>
</feature>
<dbReference type="EMBL" id="KV918773">
    <property type="protein sequence ID" value="OSX80552.1"/>
    <property type="molecule type" value="Genomic_DNA"/>
</dbReference>
<organism evidence="2 3">
    <name type="scientific">Porphyra umbilicalis</name>
    <name type="common">Purple laver</name>
    <name type="synonym">Red alga</name>
    <dbReference type="NCBI Taxonomy" id="2786"/>
    <lineage>
        <taxon>Eukaryota</taxon>
        <taxon>Rhodophyta</taxon>
        <taxon>Bangiophyceae</taxon>
        <taxon>Bangiales</taxon>
        <taxon>Bangiaceae</taxon>
        <taxon>Porphyra</taxon>
    </lineage>
</organism>
<feature type="region of interest" description="Disordered" evidence="1">
    <location>
        <begin position="570"/>
        <end position="601"/>
    </location>
</feature>
<feature type="region of interest" description="Disordered" evidence="1">
    <location>
        <begin position="466"/>
        <end position="511"/>
    </location>
</feature>
<sequence>MIIINVLILNRMGRFLLIIIIDHDYNHWAPLRQSKITRVTSAGLQAVTLSKEDSADTAATEPQLMKHQTAMLVASPVICGSGPCAHEWSCKFFLRPIWGKTRLVVDPATRCTAQEADDSDDSDVSDAADAGMAKSAAAIVAGMKIGEEPMGDFVGMGVTTSVATSCTSVTPMPYAMCETKTMMNMCTAVMCIKPSVLTSAISNEELIKHVEAAIAGGPMPGMSINTVRCHYRQACAGHPSRYWWATRRPRSTRRPPNAHGAHMVPRSPSKCPTTTRDRAPPPPPRGLAKKEEKHKPAAAATGGGPRRRQRRQSTRLGAPPPPLRAVTAAATATAVAPRQRAARRVWCPDTRGRRPPEGPTPPPPPCRSTYARPPASGRPPRRRQPAAHAQREVIKSAVGGRKRGAISVGTIPINGHGQGREWRRRRRGRAHTAARGADRRRRRWGAAAPVSPTLLVLVHDRRPERAEAAHVQRNERRRDARKVRRWPENGHGRHGTRGRRPAKRRRAAGVHVREHRVADARAEEHVDGAVHVQQRLERVIHKPPKLHAHELGANGHGRVVAHFAIKGGEERRELRRRNAQQPQCAAAAATPNAAAGGRRRG</sequence>
<dbReference type="AlphaFoldDB" id="A0A1X6PI65"/>
<gene>
    <name evidence="2" type="ORF">BU14_0050s0025</name>
</gene>
<feature type="compositionally biased region" description="Basic and acidic residues" evidence="1">
    <location>
        <begin position="466"/>
        <end position="478"/>
    </location>
</feature>